<gene>
    <name evidence="1" type="ORF">LAKADJCE_00568</name>
</gene>
<protein>
    <submittedName>
        <fullName evidence="1">Uncharacterized protein</fullName>
    </submittedName>
</protein>
<proteinExistence type="predicted"/>
<organism evidence="1 2">
    <name type="scientific">Candidatus Argoarchaeum ethanivorans</name>
    <dbReference type="NCBI Taxonomy" id="2608793"/>
    <lineage>
        <taxon>Archaea</taxon>
        <taxon>Methanobacteriati</taxon>
        <taxon>Methanobacteriota</taxon>
        <taxon>Stenosarchaea group</taxon>
        <taxon>Methanomicrobia</taxon>
        <taxon>Methanosarcinales</taxon>
        <taxon>Methanosarcinales incertae sedis</taxon>
        <taxon>GOM Arc I cluster</taxon>
        <taxon>Candidatus Argoarchaeum</taxon>
    </lineage>
</organism>
<dbReference type="EMBL" id="CAJHIR010000030">
    <property type="protein sequence ID" value="CAD6493721.1"/>
    <property type="molecule type" value="Genomic_DNA"/>
</dbReference>
<evidence type="ECO:0000313" key="2">
    <source>
        <dbReference type="Proteomes" id="UP000612009"/>
    </source>
</evidence>
<comment type="caution">
    <text evidence="1">The sequence shown here is derived from an EMBL/GenBank/DDBJ whole genome shotgun (WGS) entry which is preliminary data.</text>
</comment>
<sequence length="38" mass="4497">MKVKADEMELLSKMLVEIRGLRKDLKSDIGDINDDYWQ</sequence>
<dbReference type="AlphaFoldDB" id="A0A811TBK2"/>
<reference evidence="1" key="1">
    <citation type="submission" date="2020-10" db="EMBL/GenBank/DDBJ databases">
        <authorList>
            <person name="Hahn C.J."/>
            <person name="Laso-Perez R."/>
            <person name="Vulcano F."/>
            <person name="Vaziourakis K.-M."/>
            <person name="Stokke R."/>
            <person name="Steen I.H."/>
            <person name="Teske A."/>
            <person name="Boetius A."/>
            <person name="Liebeke M."/>
            <person name="Amann R."/>
            <person name="Knittel K."/>
        </authorList>
    </citation>
    <scope>NUCLEOTIDE SEQUENCE</scope>
    <source>
        <strain evidence="1">Gfbio:e3339647-f889-4370-9287-4fb5cb688e4c:AG392J18_GoMArc1</strain>
    </source>
</reference>
<name>A0A811TBK2_9EURY</name>
<accession>A0A811TBK2</accession>
<dbReference type="Proteomes" id="UP000612009">
    <property type="component" value="Unassembled WGS sequence"/>
</dbReference>
<evidence type="ECO:0000313" key="1">
    <source>
        <dbReference type="EMBL" id="CAD6493721.1"/>
    </source>
</evidence>